<sequence>MSSEPFIASTPGPLEPKLFFANERTLLHWLHTCLTLTSIGLVLTAASDSTSPIMLTAGVILSIVSVALMWYAYRVFLWRMDRISSRAGERADDPIGPLLISGALVAALTATAIVTLSSTYWNPA</sequence>
<keyword evidence="4 5" id="KW-0472">Membrane</keyword>
<proteinExistence type="predicted"/>
<gene>
    <name evidence="7" type="ORF">CLEP1334_LOCUS15625</name>
</gene>
<dbReference type="InterPro" id="IPR003807">
    <property type="entry name" value="DUF202"/>
</dbReference>
<organism evidence="7">
    <name type="scientific">Calcidiscus leptoporus</name>
    <dbReference type="NCBI Taxonomy" id="127549"/>
    <lineage>
        <taxon>Eukaryota</taxon>
        <taxon>Haptista</taxon>
        <taxon>Haptophyta</taxon>
        <taxon>Prymnesiophyceae</taxon>
        <taxon>Coccolithales</taxon>
        <taxon>Calcidiscaceae</taxon>
        <taxon>Calcidiscus</taxon>
    </lineage>
</organism>
<keyword evidence="2 5" id="KW-0812">Transmembrane</keyword>
<keyword evidence="3 5" id="KW-1133">Transmembrane helix</keyword>
<evidence type="ECO:0000256" key="2">
    <source>
        <dbReference type="ARBA" id="ARBA00022692"/>
    </source>
</evidence>
<dbReference type="InterPro" id="IPR051572">
    <property type="entry name" value="VTC_Complex_Subunit"/>
</dbReference>
<evidence type="ECO:0000256" key="4">
    <source>
        <dbReference type="ARBA" id="ARBA00023136"/>
    </source>
</evidence>
<evidence type="ECO:0000256" key="5">
    <source>
        <dbReference type="SAM" id="Phobius"/>
    </source>
</evidence>
<name>A0A7S0J3U3_9EUKA</name>
<evidence type="ECO:0000256" key="1">
    <source>
        <dbReference type="ARBA" id="ARBA00004127"/>
    </source>
</evidence>
<accession>A0A7S0J3U3</accession>
<dbReference type="PANTHER" id="PTHR46140">
    <property type="entry name" value="VACUOLAR TRANSPORTER CHAPERONE 1-RELATED"/>
    <property type="match status" value="1"/>
</dbReference>
<reference evidence="7" key="1">
    <citation type="submission" date="2021-01" db="EMBL/GenBank/DDBJ databases">
        <authorList>
            <person name="Corre E."/>
            <person name="Pelletier E."/>
            <person name="Niang G."/>
            <person name="Scheremetjew M."/>
            <person name="Finn R."/>
            <person name="Kale V."/>
            <person name="Holt S."/>
            <person name="Cochrane G."/>
            <person name="Meng A."/>
            <person name="Brown T."/>
            <person name="Cohen L."/>
        </authorList>
    </citation>
    <scope>NUCLEOTIDE SEQUENCE</scope>
    <source>
        <strain evidence="7">RCC1130</strain>
    </source>
</reference>
<dbReference type="EMBL" id="HBER01031082">
    <property type="protein sequence ID" value="CAD8540342.1"/>
    <property type="molecule type" value="Transcribed_RNA"/>
</dbReference>
<protein>
    <recommendedName>
        <fullName evidence="6">DUF202 domain-containing protein</fullName>
    </recommendedName>
</protein>
<feature type="transmembrane region" description="Helical" evidence="5">
    <location>
        <begin position="26"/>
        <end position="47"/>
    </location>
</feature>
<feature type="transmembrane region" description="Helical" evidence="5">
    <location>
        <begin position="53"/>
        <end position="77"/>
    </location>
</feature>
<dbReference type="GO" id="GO:0012505">
    <property type="term" value="C:endomembrane system"/>
    <property type="evidence" value="ECO:0007669"/>
    <property type="project" value="UniProtKB-SubCell"/>
</dbReference>
<dbReference type="Pfam" id="PF02656">
    <property type="entry name" value="DUF202"/>
    <property type="match status" value="1"/>
</dbReference>
<evidence type="ECO:0000313" key="7">
    <source>
        <dbReference type="EMBL" id="CAD8540342.1"/>
    </source>
</evidence>
<dbReference type="AlphaFoldDB" id="A0A7S0J3U3"/>
<feature type="domain" description="DUF202" evidence="6">
    <location>
        <begin position="19"/>
        <end position="80"/>
    </location>
</feature>
<evidence type="ECO:0000256" key="3">
    <source>
        <dbReference type="ARBA" id="ARBA00022989"/>
    </source>
</evidence>
<evidence type="ECO:0000259" key="6">
    <source>
        <dbReference type="Pfam" id="PF02656"/>
    </source>
</evidence>
<comment type="subcellular location">
    <subcellularLocation>
        <location evidence="1">Endomembrane system</location>
        <topology evidence="1">Multi-pass membrane protein</topology>
    </subcellularLocation>
</comment>
<feature type="transmembrane region" description="Helical" evidence="5">
    <location>
        <begin position="98"/>
        <end position="121"/>
    </location>
</feature>
<dbReference type="PANTHER" id="PTHR46140:SF1">
    <property type="entry name" value="VACUOLAR TRANSPORTER CHAPERONE COMPLEX SUBUNIT 4-RELATED"/>
    <property type="match status" value="1"/>
</dbReference>